<dbReference type="InterPro" id="IPR008988">
    <property type="entry name" value="Transcriptional_repressor_C"/>
</dbReference>
<dbReference type="Pfam" id="PF03099">
    <property type="entry name" value="BPL_LplA_LipB"/>
    <property type="match status" value="1"/>
</dbReference>
<accession>A0ABD6BW38</accession>
<dbReference type="Gene3D" id="1.10.10.10">
    <property type="entry name" value="Winged helix-like DNA-binding domain superfamily/Winged helix DNA-binding domain"/>
    <property type="match status" value="1"/>
</dbReference>
<dbReference type="Gene3D" id="2.30.30.100">
    <property type="match status" value="1"/>
</dbReference>
<evidence type="ECO:0000259" key="4">
    <source>
        <dbReference type="PROSITE" id="PS51733"/>
    </source>
</evidence>
<dbReference type="GO" id="GO:0004077">
    <property type="term" value="F:biotin--[biotin carboxyl-carrier protein] ligase activity"/>
    <property type="evidence" value="ECO:0007669"/>
    <property type="project" value="UniProtKB-EC"/>
</dbReference>
<dbReference type="PANTHER" id="PTHR12835:SF5">
    <property type="entry name" value="BIOTIN--PROTEIN LIGASE"/>
    <property type="match status" value="1"/>
</dbReference>
<keyword evidence="3" id="KW-0067">ATP-binding</keyword>
<dbReference type="PROSITE" id="PS51733">
    <property type="entry name" value="BPL_LPL_CATALYTIC"/>
    <property type="match status" value="1"/>
</dbReference>
<dbReference type="Proteomes" id="UP001597185">
    <property type="component" value="Unassembled WGS sequence"/>
</dbReference>
<sequence length="330" mass="34173">MDTRRALLDALADGPVSGPALADDLGVSRAAVWKAVEGLRESGFAVESTAAGYEAPDDPNYCGPGIEFGLDAPYAIEYHDSLPSTNDRARELAADGADGVAVIADEQTGGRGRLDREWVAPSGGVWLSLATRPDVPAARAPLFTLAAAVAIADACREAGVDAHIKWPNDVLVGATSENGVGSAGDDATAGRGGRKLAGVLTEMEGEADRISWIVPGIGVNANLDPEALPPGAASLRGELGEPVDRREFAATLLERFDALAGTADRMDGILPAWRERASTLGRRVRVDTSNGPVTGIAVDVEPPGALVIETGEGAQRVHAGDCEHLRSEDS</sequence>
<keyword evidence="2" id="KW-0547">Nucleotide-binding</keyword>
<dbReference type="InterPro" id="IPR036388">
    <property type="entry name" value="WH-like_DNA-bd_sf"/>
</dbReference>
<evidence type="ECO:0000256" key="2">
    <source>
        <dbReference type="ARBA" id="ARBA00022741"/>
    </source>
</evidence>
<dbReference type="SUPFAM" id="SSF55681">
    <property type="entry name" value="Class II aaRS and biotin synthetases"/>
    <property type="match status" value="1"/>
</dbReference>
<proteinExistence type="inferred from homology"/>
<dbReference type="GO" id="GO:0005524">
    <property type="term" value="F:ATP binding"/>
    <property type="evidence" value="ECO:0007669"/>
    <property type="project" value="UniProtKB-KW"/>
</dbReference>
<name>A0ABD6BW38_9EURY</name>
<dbReference type="Gene3D" id="3.30.930.10">
    <property type="entry name" value="Bira Bifunctional Protein, Domain 2"/>
    <property type="match status" value="1"/>
</dbReference>
<dbReference type="InterPro" id="IPR013196">
    <property type="entry name" value="HTH_11"/>
</dbReference>
<dbReference type="HAMAP" id="MF_00978">
    <property type="entry name" value="Bifunct_BirA"/>
    <property type="match status" value="1"/>
</dbReference>
<dbReference type="CDD" id="cd16442">
    <property type="entry name" value="BPL"/>
    <property type="match status" value="1"/>
</dbReference>
<dbReference type="SUPFAM" id="SSF46785">
    <property type="entry name" value="Winged helix' DNA-binding domain"/>
    <property type="match status" value="1"/>
</dbReference>
<dbReference type="InterPro" id="IPR030855">
    <property type="entry name" value="Bifunct_BirA"/>
</dbReference>
<reference evidence="5 6" key="1">
    <citation type="journal article" date="2019" name="Int. J. Syst. Evol. Microbiol.">
        <title>The Global Catalogue of Microorganisms (GCM) 10K type strain sequencing project: providing services to taxonomists for standard genome sequencing and annotation.</title>
        <authorList>
            <consortium name="The Broad Institute Genomics Platform"/>
            <consortium name="The Broad Institute Genome Sequencing Center for Infectious Disease"/>
            <person name="Wu L."/>
            <person name="Ma J."/>
        </authorList>
    </citation>
    <scope>NUCLEOTIDE SEQUENCE [LARGE SCALE GENOMIC DNA]</scope>
    <source>
        <strain evidence="5 6">CGMCC 1.12689</strain>
    </source>
</reference>
<dbReference type="NCBIfam" id="TIGR00121">
    <property type="entry name" value="birA_ligase"/>
    <property type="match status" value="1"/>
</dbReference>
<evidence type="ECO:0000256" key="3">
    <source>
        <dbReference type="ARBA" id="ARBA00022840"/>
    </source>
</evidence>
<dbReference type="Pfam" id="PF08279">
    <property type="entry name" value="HTH_11"/>
    <property type="match status" value="1"/>
</dbReference>
<dbReference type="InterPro" id="IPR011991">
    <property type="entry name" value="ArsR-like_HTH"/>
</dbReference>
<dbReference type="SUPFAM" id="SSF50037">
    <property type="entry name" value="C-terminal domain of transcriptional repressors"/>
    <property type="match status" value="1"/>
</dbReference>
<dbReference type="EC" id="6.3.4.15" evidence="5"/>
<dbReference type="PANTHER" id="PTHR12835">
    <property type="entry name" value="BIOTIN PROTEIN LIGASE"/>
    <property type="match status" value="1"/>
</dbReference>
<keyword evidence="6" id="KW-1185">Reference proteome</keyword>
<dbReference type="EMBL" id="JBHUDB010000001">
    <property type="protein sequence ID" value="MFD1569035.1"/>
    <property type="molecule type" value="Genomic_DNA"/>
</dbReference>
<evidence type="ECO:0000313" key="6">
    <source>
        <dbReference type="Proteomes" id="UP001597185"/>
    </source>
</evidence>
<dbReference type="InterPro" id="IPR004143">
    <property type="entry name" value="BPL_LPL_catalytic"/>
</dbReference>
<gene>
    <name evidence="5" type="ORF">ACFR9T_00235</name>
</gene>
<comment type="caution">
    <text evidence="5">The sequence shown here is derived from an EMBL/GenBank/DDBJ whole genome shotgun (WGS) entry which is preliminary data.</text>
</comment>
<dbReference type="Pfam" id="PF02237">
    <property type="entry name" value="BPL_C"/>
    <property type="match status" value="1"/>
</dbReference>
<evidence type="ECO:0000313" key="5">
    <source>
        <dbReference type="EMBL" id="MFD1569035.1"/>
    </source>
</evidence>
<keyword evidence="1 5" id="KW-0436">Ligase</keyword>
<dbReference type="InterPro" id="IPR045864">
    <property type="entry name" value="aa-tRNA-synth_II/BPL/LPL"/>
</dbReference>
<feature type="domain" description="BPL/LPL catalytic" evidence="4">
    <location>
        <begin position="61"/>
        <end position="264"/>
    </location>
</feature>
<dbReference type="AlphaFoldDB" id="A0ABD6BW38"/>
<dbReference type="InterPro" id="IPR003142">
    <property type="entry name" value="BPL_C"/>
</dbReference>
<dbReference type="InterPro" id="IPR004408">
    <property type="entry name" value="Biotin_CoA_COase_ligase"/>
</dbReference>
<dbReference type="CDD" id="cd00090">
    <property type="entry name" value="HTH_ARSR"/>
    <property type="match status" value="1"/>
</dbReference>
<dbReference type="RefSeq" id="WP_256418532.1">
    <property type="nucleotide sequence ID" value="NZ_JANHDL010000006.1"/>
</dbReference>
<protein>
    <submittedName>
        <fullName evidence="5">Biotin--[acetyl-CoA-carboxylase] ligase</fullName>
        <ecNumber evidence="5">6.3.4.15</ecNumber>
    </submittedName>
</protein>
<dbReference type="InterPro" id="IPR036390">
    <property type="entry name" value="WH_DNA-bd_sf"/>
</dbReference>
<evidence type="ECO:0000256" key="1">
    <source>
        <dbReference type="ARBA" id="ARBA00022598"/>
    </source>
</evidence>
<organism evidence="5 6">
    <name type="scientific">Halorubrum laminariae</name>
    <dbReference type="NCBI Taxonomy" id="1433523"/>
    <lineage>
        <taxon>Archaea</taxon>
        <taxon>Methanobacteriati</taxon>
        <taxon>Methanobacteriota</taxon>
        <taxon>Stenosarchaea group</taxon>
        <taxon>Halobacteria</taxon>
        <taxon>Halobacteriales</taxon>
        <taxon>Haloferacaceae</taxon>
        <taxon>Halorubrum</taxon>
    </lineage>
</organism>